<keyword evidence="1" id="KW-1133">Transmembrane helix</keyword>
<organism evidence="2 3">
    <name type="scientific">Thermophilibacter provencensis</name>
    <dbReference type="NCBI Taxonomy" id="1852386"/>
    <lineage>
        <taxon>Bacteria</taxon>
        <taxon>Bacillati</taxon>
        <taxon>Actinomycetota</taxon>
        <taxon>Coriobacteriia</taxon>
        <taxon>Coriobacteriales</taxon>
        <taxon>Atopobiaceae</taxon>
        <taxon>Thermophilibacter</taxon>
    </lineage>
</organism>
<reference evidence="2" key="2">
    <citation type="submission" date="2021-09" db="EMBL/GenBank/DDBJ databases">
        <authorList>
            <person name="Gilroy R."/>
        </authorList>
    </citation>
    <scope>NUCLEOTIDE SEQUENCE</scope>
    <source>
        <strain evidence="2">CHK124-7917</strain>
    </source>
</reference>
<protein>
    <submittedName>
        <fullName evidence="2">Uncharacterized protein</fullName>
    </submittedName>
</protein>
<gene>
    <name evidence="2" type="ORF">K8U72_10760</name>
</gene>
<keyword evidence="1" id="KW-0472">Membrane</keyword>
<sequence>MIRSRSGQSTLEYMLVLLAFMAMVCALALVWHAARDGRLLALATGAASHGAGQGAVALLKDVAAF</sequence>
<dbReference type="AlphaFoldDB" id="A0A921KME0"/>
<comment type="caution">
    <text evidence="2">The sequence shown here is derived from an EMBL/GenBank/DDBJ whole genome shotgun (WGS) entry which is preliminary data.</text>
</comment>
<evidence type="ECO:0000313" key="3">
    <source>
        <dbReference type="Proteomes" id="UP000697330"/>
    </source>
</evidence>
<proteinExistence type="predicted"/>
<dbReference type="RefSeq" id="WP_274959777.1">
    <property type="nucleotide sequence ID" value="NZ_CAUWLO010000009.1"/>
</dbReference>
<evidence type="ECO:0000313" key="2">
    <source>
        <dbReference type="EMBL" id="HJF46238.1"/>
    </source>
</evidence>
<feature type="transmembrane region" description="Helical" evidence="1">
    <location>
        <begin position="12"/>
        <end position="34"/>
    </location>
</feature>
<evidence type="ECO:0000256" key="1">
    <source>
        <dbReference type="SAM" id="Phobius"/>
    </source>
</evidence>
<accession>A0A921KME0</accession>
<dbReference type="EMBL" id="DYWQ01000166">
    <property type="protein sequence ID" value="HJF46238.1"/>
    <property type="molecule type" value="Genomic_DNA"/>
</dbReference>
<name>A0A921KME0_9ACTN</name>
<keyword evidence="1" id="KW-0812">Transmembrane</keyword>
<reference evidence="2" key="1">
    <citation type="journal article" date="2021" name="PeerJ">
        <title>Extensive microbial diversity within the chicken gut microbiome revealed by metagenomics and culture.</title>
        <authorList>
            <person name="Gilroy R."/>
            <person name="Ravi A."/>
            <person name="Getino M."/>
            <person name="Pursley I."/>
            <person name="Horton D.L."/>
            <person name="Alikhan N.F."/>
            <person name="Baker D."/>
            <person name="Gharbi K."/>
            <person name="Hall N."/>
            <person name="Watson M."/>
            <person name="Adriaenssens E.M."/>
            <person name="Foster-Nyarko E."/>
            <person name="Jarju S."/>
            <person name="Secka A."/>
            <person name="Antonio M."/>
            <person name="Oren A."/>
            <person name="Chaudhuri R.R."/>
            <person name="La Ragione R."/>
            <person name="Hildebrand F."/>
            <person name="Pallen M.J."/>
        </authorList>
    </citation>
    <scope>NUCLEOTIDE SEQUENCE</scope>
    <source>
        <strain evidence="2">CHK124-7917</strain>
    </source>
</reference>
<dbReference type="Proteomes" id="UP000697330">
    <property type="component" value="Unassembled WGS sequence"/>
</dbReference>